<proteinExistence type="predicted"/>
<dbReference type="PANTHER" id="PTHR33630">
    <property type="entry name" value="CUTINASE RV1984C-RELATED-RELATED"/>
    <property type="match status" value="1"/>
</dbReference>
<dbReference type="Gene3D" id="3.40.50.1820">
    <property type="entry name" value="alpha/beta hydrolase"/>
    <property type="match status" value="1"/>
</dbReference>
<dbReference type="Proteomes" id="UP000070054">
    <property type="component" value="Unassembled WGS sequence"/>
</dbReference>
<reference evidence="4 5" key="1">
    <citation type="submission" date="2014-02" db="EMBL/GenBank/DDBJ databases">
        <title>The genome sequence of Colletotrichum nymphaeae SA-01.</title>
        <authorList>
            <person name="Baroncelli R."/>
            <person name="Thon M.R."/>
        </authorList>
    </citation>
    <scope>NUCLEOTIDE SEQUENCE [LARGE SCALE GENOMIC DNA]</scope>
    <source>
        <strain evidence="4 5">SA-01</strain>
    </source>
</reference>
<evidence type="ECO:0000256" key="2">
    <source>
        <dbReference type="ARBA" id="ARBA00023157"/>
    </source>
</evidence>
<evidence type="ECO:0000313" key="4">
    <source>
        <dbReference type="EMBL" id="KXH46642.1"/>
    </source>
</evidence>
<evidence type="ECO:0000256" key="3">
    <source>
        <dbReference type="SAM" id="SignalP"/>
    </source>
</evidence>
<keyword evidence="3" id="KW-0732">Signal</keyword>
<gene>
    <name evidence="4" type="ORF">CNYM01_09941</name>
</gene>
<feature type="signal peptide" evidence="3">
    <location>
        <begin position="1"/>
        <end position="19"/>
    </location>
</feature>
<dbReference type="GO" id="GO:0052689">
    <property type="term" value="F:carboxylic ester hydrolase activity"/>
    <property type="evidence" value="ECO:0007669"/>
    <property type="project" value="UniProtKB-ARBA"/>
</dbReference>
<protein>
    <submittedName>
        <fullName evidence="4">Cutinase</fullName>
    </submittedName>
</protein>
<dbReference type="OrthoDB" id="3225429at2759"/>
<dbReference type="InterPro" id="IPR000675">
    <property type="entry name" value="Cutinase/axe"/>
</dbReference>
<organism evidence="4 5">
    <name type="scientific">Colletotrichum nymphaeae SA-01</name>
    <dbReference type="NCBI Taxonomy" id="1460502"/>
    <lineage>
        <taxon>Eukaryota</taxon>
        <taxon>Fungi</taxon>
        <taxon>Dikarya</taxon>
        <taxon>Ascomycota</taxon>
        <taxon>Pezizomycotina</taxon>
        <taxon>Sordariomycetes</taxon>
        <taxon>Hypocreomycetidae</taxon>
        <taxon>Glomerellales</taxon>
        <taxon>Glomerellaceae</taxon>
        <taxon>Colletotrichum</taxon>
        <taxon>Colletotrichum acutatum species complex</taxon>
    </lineage>
</organism>
<sequence>MFFIKLVALSVLSLSVVNGQGTDECPEIPETGVTIGDPVPIRPEDIPAGCSDFEILVARGTSEPNYVGGGGKFGIIVGDPVVSNATVALPGARGYPYPASSQIITGVRQGSRDVVNRLKSQAAACPNQNFSLVGYSQGAAVMHAAAADIPAELYGRIKSLVMFGDGYLKLGASLSKFPAGLNEKARQFCAAGDPVRLILTSNRIHLTQADSYVKVCDANGTCTFFHLTYIRPELINPAVDFIVQKFIQ</sequence>
<keyword evidence="2" id="KW-1015">Disulfide bond</keyword>
<evidence type="ECO:0000313" key="5">
    <source>
        <dbReference type="Proteomes" id="UP000070054"/>
    </source>
</evidence>
<dbReference type="InterPro" id="IPR029058">
    <property type="entry name" value="AB_hydrolase_fold"/>
</dbReference>
<feature type="chain" id="PRO_5007803528" evidence="3">
    <location>
        <begin position="20"/>
        <end position="248"/>
    </location>
</feature>
<evidence type="ECO:0000256" key="1">
    <source>
        <dbReference type="ARBA" id="ARBA00022801"/>
    </source>
</evidence>
<accession>A0A135TEU5</accession>
<dbReference type="PANTHER" id="PTHR33630:SF9">
    <property type="entry name" value="CUTINASE 4"/>
    <property type="match status" value="1"/>
</dbReference>
<keyword evidence="5" id="KW-1185">Reference proteome</keyword>
<comment type="caution">
    <text evidence="4">The sequence shown here is derived from an EMBL/GenBank/DDBJ whole genome shotgun (WGS) entry which is preliminary data.</text>
</comment>
<dbReference type="SUPFAM" id="SSF53474">
    <property type="entry name" value="alpha/beta-Hydrolases"/>
    <property type="match status" value="1"/>
</dbReference>
<name>A0A135TEU5_9PEZI</name>
<dbReference type="SMART" id="SM01110">
    <property type="entry name" value="Cutinase"/>
    <property type="match status" value="1"/>
</dbReference>
<dbReference type="AlphaFoldDB" id="A0A135TEU5"/>
<dbReference type="Pfam" id="PF01083">
    <property type="entry name" value="Cutinase"/>
    <property type="match status" value="1"/>
</dbReference>
<dbReference type="EMBL" id="JEMN01001141">
    <property type="protein sequence ID" value="KXH46642.1"/>
    <property type="molecule type" value="Genomic_DNA"/>
</dbReference>
<keyword evidence="1" id="KW-0378">Hydrolase</keyword>